<keyword evidence="4" id="KW-1003">Cell membrane</keyword>
<evidence type="ECO:0000256" key="4">
    <source>
        <dbReference type="ARBA" id="ARBA00022475"/>
    </source>
</evidence>
<keyword evidence="5 8" id="KW-0812">Transmembrane</keyword>
<comment type="similarity">
    <text evidence="2">Belongs to the AAE transporter (TC 2.A.81) family.</text>
</comment>
<evidence type="ECO:0000313" key="11">
    <source>
        <dbReference type="Proteomes" id="UP001238467"/>
    </source>
</evidence>
<protein>
    <submittedName>
        <fullName evidence="10">Transport protein</fullName>
    </submittedName>
</protein>
<dbReference type="NCBIfam" id="TIGR03802">
    <property type="entry name" value="Asp_Ala_antiprt"/>
    <property type="match status" value="1"/>
</dbReference>
<reference evidence="10 11" key="1">
    <citation type="submission" date="2023-07" db="EMBL/GenBank/DDBJ databases">
        <title>Genomic Encyclopedia of Type Strains, Phase IV (KMG-IV): sequencing the most valuable type-strain genomes for metagenomic binning, comparative biology and taxonomic classification.</title>
        <authorList>
            <person name="Goeker M."/>
        </authorList>
    </citation>
    <scope>NUCLEOTIDE SEQUENCE [LARGE SCALE GENOMIC DNA]</scope>
    <source>
        <strain evidence="10 11">DSM 1277</strain>
    </source>
</reference>
<feature type="domain" description="RCK C-terminal" evidence="9">
    <location>
        <begin position="291"/>
        <end position="376"/>
    </location>
</feature>
<feature type="transmembrane region" description="Helical" evidence="8">
    <location>
        <begin position="386"/>
        <end position="405"/>
    </location>
</feature>
<keyword evidence="7 8" id="KW-0472">Membrane</keyword>
<gene>
    <name evidence="10" type="ORF">J2S76_000225</name>
</gene>
<feature type="transmembrane region" description="Helical" evidence="8">
    <location>
        <begin position="57"/>
        <end position="78"/>
    </location>
</feature>
<accession>A0ABU0DBN8</accession>
<dbReference type="Pfam" id="PF06826">
    <property type="entry name" value="Asp-Al_Ex"/>
    <property type="match status" value="2"/>
</dbReference>
<dbReference type="PANTHER" id="PTHR30445">
    <property type="entry name" value="K(+)_H(+) ANTIPORTER SUBUNIT KHTT"/>
    <property type="match status" value="1"/>
</dbReference>
<evidence type="ECO:0000256" key="8">
    <source>
        <dbReference type="SAM" id="Phobius"/>
    </source>
</evidence>
<evidence type="ECO:0000256" key="5">
    <source>
        <dbReference type="ARBA" id="ARBA00022692"/>
    </source>
</evidence>
<dbReference type="InterPro" id="IPR006512">
    <property type="entry name" value="YidE_YbjL"/>
</dbReference>
<organism evidence="10 11">
    <name type="scientific">Ancylobacter vacuolatus</name>
    <dbReference type="NCBI Taxonomy" id="223389"/>
    <lineage>
        <taxon>Bacteria</taxon>
        <taxon>Pseudomonadati</taxon>
        <taxon>Pseudomonadota</taxon>
        <taxon>Alphaproteobacteria</taxon>
        <taxon>Hyphomicrobiales</taxon>
        <taxon>Xanthobacteraceae</taxon>
        <taxon>Ancylobacter</taxon>
    </lineage>
</organism>
<dbReference type="InterPro" id="IPR036721">
    <property type="entry name" value="RCK_C_sf"/>
</dbReference>
<name>A0ABU0DBN8_9HYPH</name>
<evidence type="ECO:0000256" key="6">
    <source>
        <dbReference type="ARBA" id="ARBA00022989"/>
    </source>
</evidence>
<dbReference type="NCBIfam" id="TIGR01625">
    <property type="entry name" value="YidE_YbjL_dupl"/>
    <property type="match status" value="1"/>
</dbReference>
<evidence type="ECO:0000256" key="3">
    <source>
        <dbReference type="ARBA" id="ARBA00022448"/>
    </source>
</evidence>
<evidence type="ECO:0000259" key="9">
    <source>
        <dbReference type="PROSITE" id="PS51202"/>
    </source>
</evidence>
<feature type="transmembrane region" description="Helical" evidence="8">
    <location>
        <begin position="118"/>
        <end position="135"/>
    </location>
</feature>
<feature type="transmembrane region" description="Helical" evidence="8">
    <location>
        <begin position="538"/>
        <end position="559"/>
    </location>
</feature>
<dbReference type="SUPFAM" id="SSF116726">
    <property type="entry name" value="TrkA C-terminal domain-like"/>
    <property type="match status" value="2"/>
</dbReference>
<feature type="transmembrane region" description="Helical" evidence="8">
    <location>
        <begin position="30"/>
        <end position="50"/>
    </location>
</feature>
<keyword evidence="6 8" id="KW-1133">Transmembrane helix</keyword>
<feature type="domain" description="RCK C-terminal" evidence="9">
    <location>
        <begin position="205"/>
        <end position="289"/>
    </location>
</feature>
<dbReference type="EMBL" id="JAUSUH010000001">
    <property type="protein sequence ID" value="MDQ0345824.1"/>
    <property type="molecule type" value="Genomic_DNA"/>
</dbReference>
<dbReference type="Proteomes" id="UP001238467">
    <property type="component" value="Unassembled WGS sequence"/>
</dbReference>
<dbReference type="RefSeq" id="WP_307056737.1">
    <property type="nucleotide sequence ID" value="NZ_JAUSUH010000001.1"/>
</dbReference>
<comment type="subcellular location">
    <subcellularLocation>
        <location evidence="1">Cell membrane</location>
        <topology evidence="1">Multi-pass membrane protein</topology>
    </subcellularLocation>
</comment>
<feature type="transmembrane region" description="Helical" evidence="8">
    <location>
        <begin position="155"/>
        <end position="178"/>
    </location>
</feature>
<feature type="transmembrane region" description="Helical" evidence="8">
    <location>
        <begin position="90"/>
        <end position="111"/>
    </location>
</feature>
<keyword evidence="3" id="KW-0813">Transport</keyword>
<dbReference type="Pfam" id="PF02080">
    <property type="entry name" value="TrkA_C"/>
    <property type="match status" value="2"/>
</dbReference>
<proteinExistence type="inferred from homology"/>
<sequence>MWNWISTTLREQPEIALFLTIALGYPLGNLGYRGFTLGTVTTTLLVGLLIGQLDIEISQTVGSVFFLLFLFAIGYGVGPQFVRALKRDGASQALFAVLVCVMMLSTAYGVARFAGYDVGYGAGLFAGAATVSSALGLSTNAIRGLGLSPEETRSMIGALSTAFAMTYIYGTIGPIVIISQIGPRLLRINLPSACRAYEARMGELPRGAGSSWHHFIVRTYRLTADAPQVGRTVGEVEASTPNVRLFVDRIRRGEQMITPSEDTRLEAGDIVSIAGVRGTLRSLFRTGAEEVEDAELLAIPTEGVDIVVTKRACDGRTLADLARMKSTHGIFLTRIRRGSSGAEIPILPQTEIHRGDILTVVGRSQHIRAATNIIGRADFSITETDITAMFLTIAIGALIGLPMVTVGGVPITLSIAGGVLIAGIVAGWQRSTHPTFGNVPAGVLWFIKVVGLNAFIAVIGISSGPSFVEGVREVGLSLFLLGMVATTVPVLLALLIGKYVFRFDDALVLGCCAGASISTPALGLIADKARSQVPALGYTVPYAVSNTLLTIGGIFMVMLMG</sequence>
<comment type="caution">
    <text evidence="10">The sequence shown here is derived from an EMBL/GenBank/DDBJ whole genome shotgun (WGS) entry which is preliminary data.</text>
</comment>
<evidence type="ECO:0000256" key="7">
    <source>
        <dbReference type="ARBA" id="ARBA00023136"/>
    </source>
</evidence>
<dbReference type="PROSITE" id="PS51202">
    <property type="entry name" value="RCK_C"/>
    <property type="match status" value="2"/>
</dbReference>
<dbReference type="InterPro" id="IPR050144">
    <property type="entry name" value="AAE_transporter"/>
</dbReference>
<evidence type="ECO:0000313" key="10">
    <source>
        <dbReference type="EMBL" id="MDQ0345824.1"/>
    </source>
</evidence>
<feature type="transmembrane region" description="Helical" evidence="8">
    <location>
        <begin position="441"/>
        <end position="462"/>
    </location>
</feature>
<dbReference type="InterPro" id="IPR006037">
    <property type="entry name" value="RCK_C"/>
</dbReference>
<dbReference type="InterPro" id="IPR022457">
    <property type="entry name" value="Asp_Ala_antiprt"/>
</dbReference>
<feature type="transmembrane region" description="Helical" evidence="8">
    <location>
        <begin position="507"/>
        <end position="526"/>
    </location>
</feature>
<feature type="transmembrane region" description="Helical" evidence="8">
    <location>
        <begin position="474"/>
        <end position="495"/>
    </location>
</feature>
<evidence type="ECO:0000256" key="2">
    <source>
        <dbReference type="ARBA" id="ARBA00009854"/>
    </source>
</evidence>
<evidence type="ECO:0000256" key="1">
    <source>
        <dbReference type="ARBA" id="ARBA00004651"/>
    </source>
</evidence>
<keyword evidence="11" id="KW-1185">Reference proteome</keyword>
<dbReference type="PANTHER" id="PTHR30445:SF9">
    <property type="match status" value="1"/>
</dbReference>
<dbReference type="Gene3D" id="3.30.70.1450">
    <property type="entry name" value="Regulator of K+ conductance, C-terminal domain"/>
    <property type="match status" value="2"/>
</dbReference>